<protein>
    <submittedName>
        <fullName evidence="1">Uncharacterized protein</fullName>
    </submittedName>
</protein>
<reference evidence="1" key="1">
    <citation type="submission" date="2020-04" db="EMBL/GenBank/DDBJ databases">
        <authorList>
            <person name="Chiriac C."/>
            <person name="Salcher M."/>
            <person name="Ghai R."/>
            <person name="Kavagutti S V."/>
        </authorList>
    </citation>
    <scope>NUCLEOTIDE SEQUENCE</scope>
</reference>
<proteinExistence type="predicted"/>
<evidence type="ECO:0000313" key="1">
    <source>
        <dbReference type="EMBL" id="CAB4151315.1"/>
    </source>
</evidence>
<gene>
    <name evidence="1" type="ORF">UFOVP583_11</name>
</gene>
<name>A0A6J5MVP2_9CAUD</name>
<accession>A0A6J5MVP2</accession>
<dbReference type="EMBL" id="LR796563">
    <property type="protein sequence ID" value="CAB4151315.1"/>
    <property type="molecule type" value="Genomic_DNA"/>
</dbReference>
<organism evidence="1">
    <name type="scientific">uncultured Caudovirales phage</name>
    <dbReference type="NCBI Taxonomy" id="2100421"/>
    <lineage>
        <taxon>Viruses</taxon>
        <taxon>Duplodnaviria</taxon>
        <taxon>Heunggongvirae</taxon>
        <taxon>Uroviricota</taxon>
        <taxon>Caudoviricetes</taxon>
        <taxon>Peduoviridae</taxon>
        <taxon>Maltschvirus</taxon>
        <taxon>Maltschvirus maltsch</taxon>
    </lineage>
</organism>
<sequence>MIPQSDPAADPVIREAIDAAFAVIQSAHDAENRFDSGTAGDLYAERFEQFRQLAAALSHYSAWEAKRVAAFAADQTPSA</sequence>